<accession>A0ABX0G9M3</accession>
<name>A0ABX0G9M3_9RHOB</name>
<comment type="caution">
    <text evidence="1">The sequence shown here is derived from an EMBL/GenBank/DDBJ whole genome shotgun (WGS) entry which is preliminary data.</text>
</comment>
<sequence>MTENVENLILAQLREIRERLGKIEAGLDDVKTGQQSVTGILIGLGGYIRAIDERVEHIEEKLGIEQ</sequence>
<reference evidence="1 2" key="1">
    <citation type="journal article" date="2022" name="Microorganisms">
        <title>Genome Sequence and Characterization of a Xanthorhodopsin-Containing, Aerobic Anoxygenic Phototrophic Rhodobacter Species, Isolated from Mesophilic Conditions at Yellowstone National Park.</title>
        <authorList>
            <person name="Kyndt J.A."/>
            <person name="Robertson S."/>
            <person name="Shoffstall I.B."/>
            <person name="Ramaley R.F."/>
            <person name="Meyer T.E."/>
        </authorList>
    </citation>
    <scope>NUCLEOTIDE SEQUENCE [LARGE SCALE GENOMIC DNA]</scope>
    <source>
        <strain evidence="1 2">M37P</strain>
    </source>
</reference>
<dbReference type="EMBL" id="JAANHS010000014">
    <property type="protein sequence ID" value="NHB78008.1"/>
    <property type="molecule type" value="Genomic_DNA"/>
</dbReference>
<evidence type="ECO:0000313" key="1">
    <source>
        <dbReference type="EMBL" id="NHB78008.1"/>
    </source>
</evidence>
<gene>
    <name evidence="1" type="ORF">G8O29_14900</name>
</gene>
<proteinExistence type="predicted"/>
<organism evidence="1 2">
    <name type="scientific">Rhodobacter calidifons</name>
    <dbReference type="NCBI Taxonomy" id="2715277"/>
    <lineage>
        <taxon>Bacteria</taxon>
        <taxon>Pseudomonadati</taxon>
        <taxon>Pseudomonadota</taxon>
        <taxon>Alphaproteobacteria</taxon>
        <taxon>Rhodobacterales</taxon>
        <taxon>Rhodobacter group</taxon>
        <taxon>Rhodobacter</taxon>
    </lineage>
</organism>
<keyword evidence="2" id="KW-1185">Reference proteome</keyword>
<evidence type="ECO:0000313" key="2">
    <source>
        <dbReference type="Proteomes" id="UP001515660"/>
    </source>
</evidence>
<dbReference type="Proteomes" id="UP001515660">
    <property type="component" value="Unassembled WGS sequence"/>
</dbReference>
<protein>
    <submittedName>
        <fullName evidence="1">Uncharacterized protein</fullName>
    </submittedName>
</protein>
<dbReference type="RefSeq" id="WP_166404025.1">
    <property type="nucleotide sequence ID" value="NZ_JAANHS010000014.1"/>
</dbReference>